<dbReference type="SUPFAM" id="SSF53244">
    <property type="entry name" value="MurD-like peptide ligases, peptide-binding domain"/>
    <property type="match status" value="1"/>
</dbReference>
<sequence>MEHNGVRWINDSKATNVGSTEAALNGLHVDGTLHLLLGGDGKSADFSPLARYLTGDRIRLYCFGRDGAQLAALRPEIAQQTETMEEAMRLLAPRVQPGDMVLLSPACASLDQFKNFEQRGDVFYPSGEGVRLMRLSLPRLRMPRVPGFGLLAWLFAALKGWVMASRDKDADSLIMYDRTLLWLTFGLAAIGFVMVTSASMPVGQRLANDPFLFAKRDALYIFLAFLSGDGHATFAHDLLAKIQHDDADCVDHYAAYRAGRRELGQRGVALDCAGAAAYSACGVYQAVAVLLPRELSGA</sequence>
<evidence type="ECO:0000256" key="5">
    <source>
        <dbReference type="SAM" id="Phobius"/>
    </source>
</evidence>
<keyword evidence="1" id="KW-0963">Cytoplasm</keyword>
<dbReference type="InterPro" id="IPR004101">
    <property type="entry name" value="Mur_ligase_C"/>
</dbReference>
<organism evidence="7 8">
    <name type="scientific">Salmonella enterica I</name>
    <dbReference type="NCBI Taxonomy" id="59201"/>
    <lineage>
        <taxon>Bacteria</taxon>
        <taxon>Pseudomonadati</taxon>
        <taxon>Pseudomonadota</taxon>
        <taxon>Gammaproteobacteria</taxon>
        <taxon>Enterobacterales</taxon>
        <taxon>Enterobacteriaceae</taxon>
        <taxon>Salmonella</taxon>
    </lineage>
</organism>
<dbReference type="GO" id="GO:0005524">
    <property type="term" value="F:ATP binding"/>
    <property type="evidence" value="ECO:0007669"/>
    <property type="project" value="UniProtKB-KW"/>
</dbReference>
<keyword evidence="5" id="KW-0472">Membrane</keyword>
<feature type="domain" description="Mur ligase C-terminal" evidence="6">
    <location>
        <begin position="3"/>
        <end position="107"/>
    </location>
</feature>
<evidence type="ECO:0000256" key="4">
    <source>
        <dbReference type="ARBA" id="ARBA00022840"/>
    </source>
</evidence>
<dbReference type="Proteomes" id="UP000269208">
    <property type="component" value="Chromosome"/>
</dbReference>
<gene>
    <name evidence="7" type="primary">murD_1</name>
    <name evidence="7" type="ORF">NCTC6754_00252</name>
</gene>
<evidence type="ECO:0000313" key="7">
    <source>
        <dbReference type="EMBL" id="VEB50574.1"/>
    </source>
</evidence>
<protein>
    <submittedName>
        <fullName evidence="7">UDP-N-acetylmuramoyl-L-alanine:D-glutamate ligase</fullName>
        <ecNumber evidence="7">6.3.2.9</ecNumber>
    </submittedName>
</protein>
<reference evidence="7 8" key="1">
    <citation type="submission" date="2018-12" db="EMBL/GenBank/DDBJ databases">
        <authorList>
            <consortium name="Pathogen Informatics"/>
        </authorList>
    </citation>
    <scope>NUCLEOTIDE SEQUENCE [LARGE SCALE GENOMIC DNA]</scope>
    <source>
        <strain evidence="7 8">NCTC6754</strain>
    </source>
</reference>
<accession>A0A3S4J686</accession>
<dbReference type="GO" id="GO:0005737">
    <property type="term" value="C:cytoplasm"/>
    <property type="evidence" value="ECO:0007669"/>
    <property type="project" value="InterPro"/>
</dbReference>
<keyword evidence="4" id="KW-0067">ATP-binding</keyword>
<keyword evidence="5" id="KW-1133">Transmembrane helix</keyword>
<evidence type="ECO:0000256" key="3">
    <source>
        <dbReference type="ARBA" id="ARBA00022741"/>
    </source>
</evidence>
<evidence type="ECO:0000259" key="6">
    <source>
        <dbReference type="Pfam" id="PF02875"/>
    </source>
</evidence>
<dbReference type="InterPro" id="IPR036615">
    <property type="entry name" value="Mur_ligase_C_dom_sf"/>
</dbReference>
<dbReference type="Pfam" id="PF02875">
    <property type="entry name" value="Mur_ligase_C"/>
    <property type="match status" value="1"/>
</dbReference>
<feature type="transmembrane region" description="Helical" evidence="5">
    <location>
        <begin position="145"/>
        <end position="164"/>
    </location>
</feature>
<keyword evidence="5" id="KW-0812">Transmembrane</keyword>
<proteinExistence type="predicted"/>
<evidence type="ECO:0000256" key="1">
    <source>
        <dbReference type="ARBA" id="ARBA00022490"/>
    </source>
</evidence>
<dbReference type="EMBL" id="LR134190">
    <property type="protein sequence ID" value="VEB50574.1"/>
    <property type="molecule type" value="Genomic_DNA"/>
</dbReference>
<dbReference type="Gene3D" id="3.90.190.20">
    <property type="entry name" value="Mur ligase, C-terminal domain"/>
    <property type="match status" value="1"/>
</dbReference>
<evidence type="ECO:0000256" key="2">
    <source>
        <dbReference type="ARBA" id="ARBA00022598"/>
    </source>
</evidence>
<keyword evidence="2 7" id="KW-0436">Ligase</keyword>
<dbReference type="FunFam" id="3.90.190.20:FF:000003">
    <property type="entry name" value="UDP-N-acetylmuramoylalanine--D-glutamate ligase"/>
    <property type="match status" value="1"/>
</dbReference>
<dbReference type="PANTHER" id="PTHR43692">
    <property type="entry name" value="UDP-N-ACETYLMURAMOYLALANINE--D-GLUTAMATE LIGASE"/>
    <property type="match status" value="1"/>
</dbReference>
<dbReference type="PANTHER" id="PTHR43692:SF1">
    <property type="entry name" value="UDP-N-ACETYLMURAMOYLALANINE--D-GLUTAMATE LIGASE"/>
    <property type="match status" value="1"/>
</dbReference>
<dbReference type="GO" id="GO:0051301">
    <property type="term" value="P:cell division"/>
    <property type="evidence" value="ECO:0007669"/>
    <property type="project" value="InterPro"/>
</dbReference>
<keyword evidence="3" id="KW-0547">Nucleotide-binding</keyword>
<feature type="transmembrane region" description="Helical" evidence="5">
    <location>
        <begin position="179"/>
        <end position="198"/>
    </location>
</feature>
<name>A0A3S4J686_SALET</name>
<dbReference type="EC" id="6.3.2.9" evidence="7"/>
<dbReference type="InterPro" id="IPR005762">
    <property type="entry name" value="MurD"/>
</dbReference>
<evidence type="ECO:0000313" key="8">
    <source>
        <dbReference type="Proteomes" id="UP000269208"/>
    </source>
</evidence>
<dbReference type="GO" id="GO:0008360">
    <property type="term" value="P:regulation of cell shape"/>
    <property type="evidence" value="ECO:0007669"/>
    <property type="project" value="InterPro"/>
</dbReference>
<dbReference type="GO" id="GO:0008764">
    <property type="term" value="F:UDP-N-acetylmuramoylalanine-D-glutamate ligase activity"/>
    <property type="evidence" value="ECO:0007669"/>
    <property type="project" value="UniProtKB-EC"/>
</dbReference>
<dbReference type="AlphaFoldDB" id="A0A3S4J686"/>